<evidence type="ECO:0000313" key="3">
    <source>
        <dbReference type="EMBL" id="SCC56700.1"/>
    </source>
</evidence>
<evidence type="ECO:0000259" key="2">
    <source>
        <dbReference type="Pfam" id="PF21378"/>
    </source>
</evidence>
<dbReference type="SUPFAM" id="SSF51735">
    <property type="entry name" value="NAD(P)-binding Rossmann-fold domains"/>
    <property type="match status" value="1"/>
</dbReference>
<evidence type="ECO:0000259" key="1">
    <source>
        <dbReference type="Pfam" id="PF01408"/>
    </source>
</evidence>
<dbReference type="AlphaFoldDB" id="A0A1C4FL51"/>
<dbReference type="RefSeq" id="WP_090137272.1">
    <property type="nucleotide sequence ID" value="NZ_FMBC01000038.1"/>
</dbReference>
<gene>
    <name evidence="3" type="ORF">GA0061070_103839</name>
</gene>
<dbReference type="Gene3D" id="3.30.360.10">
    <property type="entry name" value="Dihydrodipicolinate Reductase, domain 2"/>
    <property type="match status" value="1"/>
</dbReference>
<dbReference type="InterPro" id="IPR048477">
    <property type="entry name" value="YceM-like_C"/>
</dbReference>
<name>A0A1C4FL51_9ENTR</name>
<organism evidence="3 4">
    <name type="scientific">Kosakonia oryziphila</name>
    <dbReference type="NCBI Taxonomy" id="1005667"/>
    <lineage>
        <taxon>Bacteria</taxon>
        <taxon>Pseudomonadati</taxon>
        <taxon>Pseudomonadota</taxon>
        <taxon>Gammaproteobacteria</taxon>
        <taxon>Enterobacterales</taxon>
        <taxon>Enterobacteriaceae</taxon>
        <taxon>Kosakonia</taxon>
    </lineage>
</organism>
<dbReference type="InterPro" id="IPR000683">
    <property type="entry name" value="Gfo/Idh/MocA-like_OxRdtase_N"/>
</dbReference>
<dbReference type="GO" id="GO:0000166">
    <property type="term" value="F:nucleotide binding"/>
    <property type="evidence" value="ECO:0007669"/>
    <property type="project" value="InterPro"/>
</dbReference>
<protein>
    <submittedName>
        <fullName evidence="3">Virulence factor</fullName>
    </submittedName>
</protein>
<dbReference type="Proteomes" id="UP000198515">
    <property type="component" value="Unassembled WGS sequence"/>
</dbReference>
<dbReference type="Pfam" id="PF01408">
    <property type="entry name" value="GFO_IDH_MocA"/>
    <property type="match status" value="1"/>
</dbReference>
<feature type="domain" description="YceM-like C-terminal" evidence="2">
    <location>
        <begin position="127"/>
        <end position="245"/>
    </location>
</feature>
<sequence length="307" mass="33941">MTKLRVGVVGLGGIAQKAWLPAVGAATDWTLTAAWSPTREKALRVCESWRIPYADSLAALAAQCDAVFVHTSTASHYSVVGELLNLGVHVCVDKPLAENLQDAERLIELAARKKLTLMVGFNRRFSPLYRELKQQMPLAASLRMDKHRTDSVGPQDLRFTLLDDYLHVVDTALWLAGSAAALQSGTLLTDDDGAMVYAEHHFSLGHLQITTSMHRRAGSQREWIQAVTDGALVDITDMREWREERGQGIVVRPVAGWQSVLEQRGFAGCARHFIECVQNQTVPETAGEQAILAQRVVEKLWSEAMSE</sequence>
<dbReference type="InterPro" id="IPR036291">
    <property type="entry name" value="NAD(P)-bd_dom_sf"/>
</dbReference>
<dbReference type="PANTHER" id="PTHR43708">
    <property type="entry name" value="CONSERVED EXPRESSED OXIDOREDUCTASE (EUROFUNG)"/>
    <property type="match status" value="1"/>
</dbReference>
<dbReference type="Pfam" id="PF21378">
    <property type="entry name" value="YceM-like_C"/>
    <property type="match status" value="1"/>
</dbReference>
<proteinExistence type="predicted"/>
<dbReference type="EMBL" id="FMBC01000038">
    <property type="protein sequence ID" value="SCC56700.1"/>
    <property type="molecule type" value="Genomic_DNA"/>
</dbReference>
<evidence type="ECO:0000313" key="4">
    <source>
        <dbReference type="Proteomes" id="UP000198515"/>
    </source>
</evidence>
<keyword evidence="4" id="KW-1185">Reference proteome</keyword>
<reference evidence="4" key="1">
    <citation type="submission" date="2016-08" db="EMBL/GenBank/DDBJ databases">
        <authorList>
            <person name="Varghese N."/>
            <person name="Submissions Spin"/>
        </authorList>
    </citation>
    <scope>NUCLEOTIDE SEQUENCE [LARGE SCALE GENOMIC DNA]</scope>
    <source>
        <strain evidence="4">REICA_142</strain>
    </source>
</reference>
<feature type="domain" description="Gfo/Idh/MocA-like oxidoreductase N-terminal" evidence="1">
    <location>
        <begin position="4"/>
        <end position="121"/>
    </location>
</feature>
<dbReference type="OrthoDB" id="9781031at2"/>
<dbReference type="SUPFAM" id="SSF55347">
    <property type="entry name" value="Glyceraldehyde-3-phosphate dehydrogenase-like, C-terminal domain"/>
    <property type="match status" value="1"/>
</dbReference>
<dbReference type="Gene3D" id="3.40.50.720">
    <property type="entry name" value="NAD(P)-binding Rossmann-like Domain"/>
    <property type="match status" value="1"/>
</dbReference>
<accession>A0A1C4FL51</accession>
<dbReference type="InterPro" id="IPR051317">
    <property type="entry name" value="Gfo/Idh/MocA_oxidoreduct"/>
</dbReference>
<dbReference type="PANTHER" id="PTHR43708:SF4">
    <property type="entry name" value="OXIDOREDUCTASE YCEM-RELATED"/>
    <property type="match status" value="1"/>
</dbReference>